<dbReference type="PANTHER" id="PTHR45625">
    <property type="entry name" value="PEPTIDYL-PROLYL CIS-TRANS ISOMERASE-RELATED"/>
    <property type="match status" value="1"/>
</dbReference>
<dbReference type="PRINTS" id="PR00153">
    <property type="entry name" value="CSAPPISMRASE"/>
</dbReference>
<keyword evidence="3 5" id="KW-0413">Isomerase</keyword>
<dbReference type="InterPro" id="IPR029000">
    <property type="entry name" value="Cyclophilin-like_dom_sf"/>
</dbReference>
<accession>A0A9P8TJZ8</accession>
<sequence length="201" mass="22068">MRLTKSQLHTPKGDLKILLLSPQLTPKTSYNFLAHCASGTYDNTNIVRDIPGFIIQFGDPTNTGKDGESIWGGLIPDEIINFDTTSDDSSTSGKSELRKQGELLKFDKRGMVGMAKMKSGGNGSQFFITFDKLSQMDGKYTIFGQVVESEEERLSGTSTLSKLEAIITDKKGRVKSEKDKLGIKGVTIHANPFAENLVRSK</sequence>
<dbReference type="EC" id="5.2.1.8" evidence="5"/>
<reference evidence="7" key="2">
    <citation type="submission" date="2021-01" db="EMBL/GenBank/DDBJ databases">
        <authorList>
            <person name="Schikora-Tamarit M.A."/>
        </authorList>
    </citation>
    <scope>NUCLEOTIDE SEQUENCE</scope>
    <source>
        <strain evidence="7">CBS2887</strain>
    </source>
</reference>
<dbReference type="Pfam" id="PF00160">
    <property type="entry name" value="Pro_isomerase"/>
    <property type="match status" value="1"/>
</dbReference>
<feature type="domain" description="PPIase cyclophilin-type" evidence="6">
    <location>
        <begin position="2"/>
        <end position="188"/>
    </location>
</feature>
<evidence type="ECO:0000256" key="3">
    <source>
        <dbReference type="ARBA" id="ARBA00023235"/>
    </source>
</evidence>
<proteinExistence type="inferred from homology"/>
<dbReference type="PANTHER" id="PTHR45625:SF2">
    <property type="entry name" value="PEPTIDYL-PROLYL CIS-TRANS ISOMERASE-LIKE 3"/>
    <property type="match status" value="1"/>
</dbReference>
<comment type="caution">
    <text evidence="7">The sequence shown here is derived from an EMBL/GenBank/DDBJ whole genome shotgun (WGS) entry which is preliminary data.</text>
</comment>
<dbReference type="EMBL" id="JAEUBG010004582">
    <property type="protein sequence ID" value="KAH3681111.1"/>
    <property type="molecule type" value="Genomic_DNA"/>
</dbReference>
<dbReference type="PROSITE" id="PS50072">
    <property type="entry name" value="CSA_PPIASE_2"/>
    <property type="match status" value="1"/>
</dbReference>
<dbReference type="Gene3D" id="2.40.100.10">
    <property type="entry name" value="Cyclophilin-like"/>
    <property type="match status" value="1"/>
</dbReference>
<keyword evidence="2 5" id="KW-0697">Rotamase</keyword>
<name>A0A9P8TJZ8_WICPI</name>
<protein>
    <recommendedName>
        <fullName evidence="5">Peptidyl-prolyl cis-trans isomerase</fullName>
        <shortName evidence="5">PPIase</shortName>
        <ecNumber evidence="5">5.2.1.8</ecNumber>
    </recommendedName>
</protein>
<dbReference type="GO" id="GO:0071013">
    <property type="term" value="C:catalytic step 2 spliceosome"/>
    <property type="evidence" value="ECO:0007669"/>
    <property type="project" value="TreeGrafter"/>
</dbReference>
<reference evidence="7" key="1">
    <citation type="journal article" date="2021" name="Open Biol.">
        <title>Shared evolutionary footprints suggest mitochondrial oxidative damage underlies multiple complex I losses in fungi.</title>
        <authorList>
            <person name="Schikora-Tamarit M.A."/>
            <person name="Marcet-Houben M."/>
            <person name="Nosek J."/>
            <person name="Gabaldon T."/>
        </authorList>
    </citation>
    <scope>NUCLEOTIDE SEQUENCE</scope>
    <source>
        <strain evidence="7">CBS2887</strain>
    </source>
</reference>
<dbReference type="InterPro" id="IPR002130">
    <property type="entry name" value="Cyclophilin-type_PPIase_dom"/>
</dbReference>
<dbReference type="AlphaFoldDB" id="A0A9P8TJZ8"/>
<dbReference type="SUPFAM" id="SSF50891">
    <property type="entry name" value="Cyclophilin-like"/>
    <property type="match status" value="1"/>
</dbReference>
<evidence type="ECO:0000256" key="4">
    <source>
        <dbReference type="ARBA" id="ARBA00038286"/>
    </source>
</evidence>
<evidence type="ECO:0000313" key="7">
    <source>
        <dbReference type="EMBL" id="KAH3681111.1"/>
    </source>
</evidence>
<evidence type="ECO:0000256" key="2">
    <source>
        <dbReference type="ARBA" id="ARBA00023110"/>
    </source>
</evidence>
<keyword evidence="8" id="KW-1185">Reference proteome</keyword>
<dbReference type="PIRSF" id="PIRSF001467">
    <property type="entry name" value="Peptidylpro_ismrse"/>
    <property type="match status" value="1"/>
</dbReference>
<evidence type="ECO:0000313" key="8">
    <source>
        <dbReference type="Proteomes" id="UP000774326"/>
    </source>
</evidence>
<dbReference type="InterPro" id="IPR024936">
    <property type="entry name" value="Cyclophilin-type_PPIase"/>
</dbReference>
<evidence type="ECO:0000256" key="5">
    <source>
        <dbReference type="RuleBase" id="RU363019"/>
    </source>
</evidence>
<gene>
    <name evidence="7" type="ORF">WICPIJ_007916</name>
</gene>
<dbReference type="OrthoDB" id="3977984at2759"/>
<evidence type="ECO:0000256" key="1">
    <source>
        <dbReference type="ARBA" id="ARBA00000971"/>
    </source>
</evidence>
<evidence type="ECO:0000259" key="6">
    <source>
        <dbReference type="PROSITE" id="PS50072"/>
    </source>
</evidence>
<dbReference type="InterPro" id="IPR044666">
    <property type="entry name" value="Cyclophilin_A-like"/>
</dbReference>
<organism evidence="7 8">
    <name type="scientific">Wickerhamomyces pijperi</name>
    <name type="common">Yeast</name>
    <name type="synonym">Pichia pijperi</name>
    <dbReference type="NCBI Taxonomy" id="599730"/>
    <lineage>
        <taxon>Eukaryota</taxon>
        <taxon>Fungi</taxon>
        <taxon>Dikarya</taxon>
        <taxon>Ascomycota</taxon>
        <taxon>Saccharomycotina</taxon>
        <taxon>Saccharomycetes</taxon>
        <taxon>Phaffomycetales</taxon>
        <taxon>Wickerhamomycetaceae</taxon>
        <taxon>Wickerhamomyces</taxon>
    </lineage>
</organism>
<dbReference type="Proteomes" id="UP000774326">
    <property type="component" value="Unassembled WGS sequence"/>
</dbReference>
<comment type="function">
    <text evidence="5">PPIases accelerate the folding of proteins. It catalyzes the cis-trans isomerization of proline imidic peptide bonds in oligopeptides.</text>
</comment>
<comment type="catalytic activity">
    <reaction evidence="1 5">
        <text>[protein]-peptidylproline (omega=180) = [protein]-peptidylproline (omega=0)</text>
        <dbReference type="Rhea" id="RHEA:16237"/>
        <dbReference type="Rhea" id="RHEA-COMP:10747"/>
        <dbReference type="Rhea" id="RHEA-COMP:10748"/>
        <dbReference type="ChEBI" id="CHEBI:83833"/>
        <dbReference type="ChEBI" id="CHEBI:83834"/>
        <dbReference type="EC" id="5.2.1.8"/>
    </reaction>
</comment>
<dbReference type="GO" id="GO:0003755">
    <property type="term" value="F:peptidyl-prolyl cis-trans isomerase activity"/>
    <property type="evidence" value="ECO:0007669"/>
    <property type="project" value="UniProtKB-UniRule"/>
</dbReference>
<comment type="similarity">
    <text evidence="4">Belongs to the cyclophilin-type PPIase family. PPIL3 subfamily.</text>
</comment>